<dbReference type="AlphaFoldDB" id="A0A1I2VWP2"/>
<dbReference type="OrthoDB" id="709269at2"/>
<protein>
    <recommendedName>
        <fullName evidence="3">SUKH-4 immunity protein</fullName>
    </recommendedName>
</protein>
<reference evidence="1 2" key="1">
    <citation type="submission" date="2016-10" db="EMBL/GenBank/DDBJ databases">
        <authorList>
            <person name="de Groot N.N."/>
        </authorList>
    </citation>
    <scope>NUCLEOTIDE SEQUENCE [LARGE SCALE GENOMIC DNA]</scope>
    <source>
        <strain evidence="1 2">DSM 18684</strain>
    </source>
</reference>
<evidence type="ECO:0000313" key="1">
    <source>
        <dbReference type="EMBL" id="SFG91751.1"/>
    </source>
</evidence>
<accession>A0A1I2VWP2</accession>
<evidence type="ECO:0000313" key="2">
    <source>
        <dbReference type="Proteomes" id="UP000199666"/>
    </source>
</evidence>
<keyword evidence="2" id="KW-1185">Reference proteome</keyword>
<organism evidence="1 2">
    <name type="scientific">Pedobacter insulae</name>
    <dbReference type="NCBI Taxonomy" id="414048"/>
    <lineage>
        <taxon>Bacteria</taxon>
        <taxon>Pseudomonadati</taxon>
        <taxon>Bacteroidota</taxon>
        <taxon>Sphingobacteriia</taxon>
        <taxon>Sphingobacteriales</taxon>
        <taxon>Sphingobacteriaceae</taxon>
        <taxon>Pedobacter</taxon>
    </lineage>
</organism>
<gene>
    <name evidence="1" type="ORF">SAMN04489864_103211</name>
</gene>
<dbReference type="Proteomes" id="UP000199666">
    <property type="component" value="Unassembled WGS sequence"/>
</dbReference>
<sequence>MNSQEFINEIAKLKPSAEELSPTHSDELVNLLLNSFVIQHNSLQGSSDNPIIDLIKANDISLLNINDITFDPDLYEDEEFIFFGWDINDRLGILKSNGKIVAYDGFSGRIMFWCADNSSKFLDALVEIMKFFREMIVKDYEEDERDKRAVDVAYIAALKAGGEQYEDYYKSVLGID</sequence>
<dbReference type="RefSeq" id="WP_090992722.1">
    <property type="nucleotide sequence ID" value="NZ_FOPP01000003.1"/>
</dbReference>
<name>A0A1I2VWP2_9SPHI</name>
<evidence type="ECO:0008006" key="3">
    <source>
        <dbReference type="Google" id="ProtNLM"/>
    </source>
</evidence>
<dbReference type="EMBL" id="FOPP01000003">
    <property type="protein sequence ID" value="SFG91751.1"/>
    <property type="molecule type" value="Genomic_DNA"/>
</dbReference>
<proteinExistence type="predicted"/>